<dbReference type="NCBIfam" id="TIGR00586">
    <property type="entry name" value="mutt"/>
    <property type="match status" value="1"/>
</dbReference>
<evidence type="ECO:0000313" key="20">
    <source>
        <dbReference type="EMBL" id="TAA33298.1"/>
    </source>
</evidence>
<evidence type="ECO:0000256" key="18">
    <source>
        <dbReference type="PIRSR" id="PIRSR603561-2"/>
    </source>
</evidence>
<dbReference type="GO" id="GO:0006281">
    <property type="term" value="P:DNA repair"/>
    <property type="evidence" value="ECO:0007669"/>
    <property type="project" value="UniProtKB-KW"/>
</dbReference>
<dbReference type="GO" id="GO:0044715">
    <property type="term" value="F:8-oxo-dGDP phosphatase activity"/>
    <property type="evidence" value="ECO:0007669"/>
    <property type="project" value="TreeGrafter"/>
</dbReference>
<dbReference type="SUPFAM" id="SSF51391">
    <property type="entry name" value="Thiamin phosphate synthase"/>
    <property type="match status" value="1"/>
</dbReference>
<sequence length="351" mass="37420">MVAFPHDRCGGRAVGGCRVRVRTFPSDDPALPVSTTEPAPLRFIHVVAAAITDARGRLLLARRGDGRDLAGLWEFPGGKREPGESTEETLVRELQEELGITVQVGAPIMRVPHLYPDKRLLLDVRRVTTWKGVPRGMEGQALAWVAQDKLQRYPMPAADKPVVAVLQQPDRYLITPEPGADSAAWLAGLEAALAGGVRRVRLRARSLEGDAGWPPLAATAVALCRDAGAEVLLEGAAKLARDLGVGLHLRTEQLMRIEARPVAAGVGLAASCRSAEHLRRAEALGCDFVTLGPVRGTDTQPALGWDAFAALREIVSLPIYATGGLGVDDMAQARQHGAQGIAALRGLWPSG</sequence>
<feature type="binding site" evidence="17">
    <location>
        <position position="63"/>
    </location>
    <ligand>
        <name>8-oxo-dGTP</name>
        <dbReference type="ChEBI" id="CHEBI:77896"/>
    </ligand>
</feature>
<dbReference type="GO" id="GO:0044716">
    <property type="term" value="F:8-oxo-GDP phosphatase activity"/>
    <property type="evidence" value="ECO:0007669"/>
    <property type="project" value="TreeGrafter"/>
</dbReference>
<dbReference type="PANTHER" id="PTHR47707">
    <property type="entry name" value="8-OXO-DGTP DIPHOSPHATASE"/>
    <property type="match status" value="1"/>
</dbReference>
<evidence type="ECO:0000256" key="14">
    <source>
        <dbReference type="ARBA" id="ARBA00041592"/>
    </source>
</evidence>
<keyword evidence="6" id="KW-0227">DNA damage</keyword>
<dbReference type="GO" id="GO:0009228">
    <property type="term" value="P:thiamine biosynthetic process"/>
    <property type="evidence" value="ECO:0007669"/>
    <property type="project" value="UniProtKB-KW"/>
</dbReference>
<dbReference type="InterPro" id="IPR003561">
    <property type="entry name" value="Mutator_MutT"/>
</dbReference>
<dbReference type="FunFam" id="3.90.79.10:FF:000014">
    <property type="entry name" value="8-oxo-dGTP diphosphatase MutT"/>
    <property type="match status" value="1"/>
</dbReference>
<evidence type="ECO:0000256" key="7">
    <source>
        <dbReference type="ARBA" id="ARBA00022801"/>
    </source>
</evidence>
<evidence type="ECO:0000313" key="21">
    <source>
        <dbReference type="Proteomes" id="UP000291286"/>
    </source>
</evidence>
<organism evidence="20 21">
    <name type="scientific">Pseudoxanthomonas winnipegensis</name>
    <dbReference type="NCBI Taxonomy" id="2480810"/>
    <lineage>
        <taxon>Bacteria</taxon>
        <taxon>Pseudomonadati</taxon>
        <taxon>Pseudomonadota</taxon>
        <taxon>Gammaproteobacteria</taxon>
        <taxon>Lysobacterales</taxon>
        <taxon>Lysobacteraceae</taxon>
        <taxon>Pseudoxanthomonas</taxon>
    </lineage>
</organism>
<evidence type="ECO:0000256" key="4">
    <source>
        <dbReference type="ARBA" id="ARBA00022705"/>
    </source>
</evidence>
<dbReference type="PRINTS" id="PR00502">
    <property type="entry name" value="NUDIXFAMILY"/>
</dbReference>
<feature type="binding site" evidence="17">
    <location>
        <begin position="74"/>
        <end position="77"/>
    </location>
    <ligand>
        <name>8-oxo-dGTP</name>
        <dbReference type="ChEBI" id="CHEBI:77896"/>
    </ligand>
</feature>
<dbReference type="InterPro" id="IPR015797">
    <property type="entry name" value="NUDIX_hydrolase-like_dom_sf"/>
</dbReference>
<protein>
    <recommendedName>
        <fullName evidence="13">8-oxo-dGTP diphosphatase</fullName>
        <ecNumber evidence="12">3.6.1.55</ecNumber>
    </recommendedName>
    <alternativeName>
        <fullName evidence="16">7,8-dihydro-8-oxoguanine-triphosphatase</fullName>
    </alternativeName>
    <alternativeName>
        <fullName evidence="15">Mutator protein MutT</fullName>
    </alternativeName>
    <alternativeName>
        <fullName evidence="14">dGTP pyrophosphohydrolase</fullName>
    </alternativeName>
</protein>
<evidence type="ECO:0000256" key="8">
    <source>
        <dbReference type="ARBA" id="ARBA00022842"/>
    </source>
</evidence>
<evidence type="ECO:0000256" key="1">
    <source>
        <dbReference type="ARBA" id="ARBA00001946"/>
    </source>
</evidence>
<dbReference type="AlphaFoldDB" id="A0A4Q8LPW0"/>
<dbReference type="InterPro" id="IPR020476">
    <property type="entry name" value="Nudix_hydrolase"/>
</dbReference>
<gene>
    <name evidence="20" type="ORF">EA661_03295</name>
</gene>
<dbReference type="Gene3D" id="3.20.20.70">
    <property type="entry name" value="Aldolase class I"/>
    <property type="match status" value="1"/>
</dbReference>
<dbReference type="PROSITE" id="PS51462">
    <property type="entry name" value="NUDIX"/>
    <property type="match status" value="1"/>
</dbReference>
<dbReference type="InterPro" id="IPR047127">
    <property type="entry name" value="MutT-like"/>
</dbReference>
<dbReference type="GO" id="GO:0006260">
    <property type="term" value="P:DNA replication"/>
    <property type="evidence" value="ECO:0007669"/>
    <property type="project" value="UniProtKB-KW"/>
</dbReference>
<evidence type="ECO:0000256" key="9">
    <source>
        <dbReference type="ARBA" id="ARBA00023204"/>
    </source>
</evidence>
<keyword evidence="9" id="KW-0234">DNA repair</keyword>
<dbReference type="InterPro" id="IPR022998">
    <property type="entry name" value="ThiamineP_synth_TenI"/>
</dbReference>
<evidence type="ECO:0000256" key="11">
    <source>
        <dbReference type="ARBA" id="ARBA00036904"/>
    </source>
</evidence>
<evidence type="ECO:0000259" key="19">
    <source>
        <dbReference type="PROSITE" id="PS51462"/>
    </source>
</evidence>
<dbReference type="InterPro" id="IPR029119">
    <property type="entry name" value="MutY_C"/>
</dbReference>
<keyword evidence="8 18" id="KW-0460">Magnesium</keyword>
<dbReference type="CDD" id="cd03425">
    <property type="entry name" value="NUDIX_MutT_NudA_like"/>
    <property type="match status" value="1"/>
</dbReference>
<dbReference type="Pfam" id="PF14815">
    <property type="entry name" value="NUDIX_4"/>
    <property type="match status" value="1"/>
</dbReference>
<dbReference type="CDD" id="cd00564">
    <property type="entry name" value="TMP_TenI"/>
    <property type="match status" value="1"/>
</dbReference>
<keyword evidence="7 20" id="KW-0378">Hydrolase</keyword>
<name>A0A4Q8LPW0_9GAMM</name>
<evidence type="ECO:0000256" key="6">
    <source>
        <dbReference type="ARBA" id="ARBA00022763"/>
    </source>
</evidence>
<keyword evidence="4" id="KW-0235">DNA replication</keyword>
<dbReference type="InterPro" id="IPR036206">
    <property type="entry name" value="ThiamineP_synth_sf"/>
</dbReference>
<evidence type="ECO:0000256" key="10">
    <source>
        <dbReference type="ARBA" id="ARBA00035861"/>
    </source>
</evidence>
<evidence type="ECO:0000256" key="16">
    <source>
        <dbReference type="ARBA" id="ARBA00042798"/>
    </source>
</evidence>
<dbReference type="EC" id="3.6.1.55" evidence="12"/>
<evidence type="ECO:0000256" key="17">
    <source>
        <dbReference type="PIRSR" id="PIRSR603561-1"/>
    </source>
</evidence>
<accession>A0A4Q8LPW0</accession>
<dbReference type="InterPro" id="IPR013785">
    <property type="entry name" value="Aldolase_TIM"/>
</dbReference>
<evidence type="ECO:0000256" key="5">
    <source>
        <dbReference type="ARBA" id="ARBA00022723"/>
    </source>
</evidence>
<dbReference type="InterPro" id="IPR000086">
    <property type="entry name" value="NUDIX_hydrolase_dom"/>
</dbReference>
<dbReference type="InterPro" id="IPR020084">
    <property type="entry name" value="NUDIX_hydrolase_CS"/>
</dbReference>
<dbReference type="GO" id="GO:0008413">
    <property type="term" value="F:8-oxo-7,8-dihydroguanosine triphosphate pyrophosphatase activity"/>
    <property type="evidence" value="ECO:0007669"/>
    <property type="project" value="InterPro"/>
</dbReference>
<dbReference type="Proteomes" id="UP000291286">
    <property type="component" value="Unassembled WGS sequence"/>
</dbReference>
<comment type="catalytic activity">
    <reaction evidence="10">
        <text>8-oxo-dGTP + H2O = 8-oxo-dGMP + diphosphate + H(+)</text>
        <dbReference type="Rhea" id="RHEA:31575"/>
        <dbReference type="ChEBI" id="CHEBI:15377"/>
        <dbReference type="ChEBI" id="CHEBI:15378"/>
        <dbReference type="ChEBI" id="CHEBI:33019"/>
        <dbReference type="ChEBI" id="CHEBI:63224"/>
        <dbReference type="ChEBI" id="CHEBI:77896"/>
        <dbReference type="EC" id="3.6.1.55"/>
    </reaction>
</comment>
<keyword evidence="5 18" id="KW-0479">Metal-binding</keyword>
<comment type="similarity">
    <text evidence="2">Belongs to the Nudix hydrolase family.</text>
</comment>
<dbReference type="PROSITE" id="PS00893">
    <property type="entry name" value="NUDIX_BOX"/>
    <property type="match status" value="1"/>
</dbReference>
<dbReference type="SUPFAM" id="SSF55811">
    <property type="entry name" value="Nudix"/>
    <property type="match status" value="1"/>
</dbReference>
<evidence type="ECO:0000256" key="12">
    <source>
        <dbReference type="ARBA" id="ARBA00038905"/>
    </source>
</evidence>
<evidence type="ECO:0000256" key="15">
    <source>
        <dbReference type="ARBA" id="ARBA00041979"/>
    </source>
</evidence>
<reference evidence="20 21" key="1">
    <citation type="submission" date="2019-02" db="EMBL/GenBank/DDBJ databases">
        <title>WGS of Pseudoxanthomonas species novum from clinical isolates.</title>
        <authorList>
            <person name="Bernier A.-M."/>
            <person name="Bernard K."/>
            <person name="Vachon A."/>
        </authorList>
    </citation>
    <scope>NUCLEOTIDE SEQUENCE [LARGE SCALE GENOMIC DNA]</scope>
    <source>
        <strain evidence="20 21">NML171202</strain>
    </source>
</reference>
<dbReference type="GO" id="GO:0035539">
    <property type="term" value="F:8-oxo-7,8-dihydrodeoxyguanosine triphosphate pyrophosphatase activity"/>
    <property type="evidence" value="ECO:0007669"/>
    <property type="project" value="UniProtKB-EC"/>
</dbReference>
<proteinExistence type="inferred from homology"/>
<evidence type="ECO:0000256" key="13">
    <source>
        <dbReference type="ARBA" id="ARBA00040794"/>
    </source>
</evidence>
<comment type="caution">
    <text evidence="20">The sequence shown here is derived from an EMBL/GenBank/DDBJ whole genome shotgun (WGS) entry which is preliminary data.</text>
</comment>
<feature type="binding site" evidence="18">
    <location>
        <position position="77"/>
    </location>
    <ligand>
        <name>Mg(2+)</name>
        <dbReference type="ChEBI" id="CHEBI:18420"/>
    </ligand>
</feature>
<dbReference type="GO" id="GO:0046872">
    <property type="term" value="F:metal ion binding"/>
    <property type="evidence" value="ECO:0007669"/>
    <property type="project" value="UniProtKB-KW"/>
</dbReference>
<dbReference type="EMBL" id="SHMB01000001">
    <property type="protein sequence ID" value="TAA33298.1"/>
    <property type="molecule type" value="Genomic_DNA"/>
</dbReference>
<dbReference type="NCBIfam" id="NF006530">
    <property type="entry name" value="PRK08999.1"/>
    <property type="match status" value="1"/>
</dbReference>
<evidence type="ECO:0000256" key="2">
    <source>
        <dbReference type="ARBA" id="ARBA00005582"/>
    </source>
</evidence>
<comment type="cofactor">
    <cofactor evidence="1 18">
        <name>Mg(2+)</name>
        <dbReference type="ChEBI" id="CHEBI:18420"/>
    </cofactor>
</comment>
<feature type="binding site" evidence="18">
    <location>
        <position position="97"/>
    </location>
    <ligand>
        <name>Mg(2+)</name>
        <dbReference type="ChEBI" id="CHEBI:18420"/>
    </ligand>
</feature>
<keyword evidence="3" id="KW-0515">Mutator protein</keyword>
<dbReference type="Gene3D" id="3.90.79.10">
    <property type="entry name" value="Nucleoside Triphosphate Pyrophosphohydrolase"/>
    <property type="match status" value="1"/>
</dbReference>
<dbReference type="PANTHER" id="PTHR47707:SF1">
    <property type="entry name" value="NUDIX HYDROLASE FAMILY PROTEIN"/>
    <property type="match status" value="1"/>
</dbReference>
<dbReference type="Pfam" id="PF02581">
    <property type="entry name" value="TMP-TENI"/>
    <property type="match status" value="1"/>
</dbReference>
<comment type="catalytic activity">
    <reaction evidence="11">
        <text>8-oxo-GTP + H2O = 8-oxo-GMP + diphosphate + H(+)</text>
        <dbReference type="Rhea" id="RHEA:67616"/>
        <dbReference type="ChEBI" id="CHEBI:15377"/>
        <dbReference type="ChEBI" id="CHEBI:15378"/>
        <dbReference type="ChEBI" id="CHEBI:33019"/>
        <dbReference type="ChEBI" id="CHEBI:143553"/>
        <dbReference type="ChEBI" id="CHEBI:145694"/>
    </reaction>
</comment>
<feature type="domain" description="Nudix hydrolase" evidence="19">
    <location>
        <begin position="41"/>
        <end position="168"/>
    </location>
</feature>
<evidence type="ECO:0000256" key="3">
    <source>
        <dbReference type="ARBA" id="ARBA00022457"/>
    </source>
</evidence>